<gene>
    <name evidence="3" type="ORF">HMPREF0063_10745</name>
</gene>
<protein>
    <submittedName>
        <fullName evidence="3">Uncharacterized protein</fullName>
    </submittedName>
</protein>
<dbReference type="PANTHER" id="PTHR34580:SF3">
    <property type="entry name" value="PROTEIN PAFB"/>
    <property type="match status" value="1"/>
</dbReference>
<dbReference type="AlphaFoldDB" id="E2S9V5"/>
<accession>E2S9V5</accession>
<organism evidence="3 4">
    <name type="scientific">Aeromicrobium marinum DSM 15272</name>
    <dbReference type="NCBI Taxonomy" id="585531"/>
    <lineage>
        <taxon>Bacteria</taxon>
        <taxon>Bacillati</taxon>
        <taxon>Actinomycetota</taxon>
        <taxon>Actinomycetes</taxon>
        <taxon>Propionibacteriales</taxon>
        <taxon>Nocardioidaceae</taxon>
        <taxon>Aeromicrobium</taxon>
    </lineage>
</organism>
<reference evidence="3" key="1">
    <citation type="submission" date="2010-08" db="EMBL/GenBank/DDBJ databases">
        <authorList>
            <person name="Muzny D."/>
            <person name="Qin X."/>
            <person name="Buhay C."/>
            <person name="Dugan-Rocha S."/>
            <person name="Ding Y."/>
            <person name="Chen G."/>
            <person name="Hawes A."/>
            <person name="Holder M."/>
            <person name="Jhangiani S."/>
            <person name="Johnson A."/>
            <person name="Khan Z."/>
            <person name="Li Z."/>
            <person name="Liu W."/>
            <person name="Liu X."/>
            <person name="Perez L."/>
            <person name="Shen H."/>
            <person name="Wang Q."/>
            <person name="Watt J."/>
            <person name="Xi L."/>
            <person name="Xin Y."/>
            <person name="Zhou J."/>
            <person name="Deng J."/>
            <person name="Jiang H."/>
            <person name="Liu Y."/>
            <person name="Qu J."/>
            <person name="Song X.-Z."/>
            <person name="Zhang L."/>
            <person name="Villasana D."/>
            <person name="Johnson A."/>
            <person name="Liu J."/>
            <person name="Liyanage D."/>
            <person name="Lorensuhewa L."/>
            <person name="Robinson T."/>
            <person name="Song A."/>
            <person name="Song B.-B."/>
            <person name="Dinh H."/>
            <person name="Thornton R."/>
            <person name="Coyle M."/>
            <person name="Francisco L."/>
            <person name="Jackson L."/>
            <person name="Javaid M."/>
            <person name="Korchina V."/>
            <person name="Kovar C."/>
            <person name="Mata R."/>
            <person name="Mathew T."/>
            <person name="Ngo R."/>
            <person name="Nguyen L."/>
            <person name="Nguyen N."/>
            <person name="Okwuonu G."/>
            <person name="Ongeri F."/>
            <person name="Pham C."/>
            <person name="Simmons D."/>
            <person name="Wilczek-Boney K."/>
            <person name="Hale W."/>
            <person name="Jakkamsetti A."/>
            <person name="Pham P."/>
            <person name="Ruth R."/>
            <person name="San Lucas F."/>
            <person name="Warren J."/>
            <person name="Zhang J."/>
            <person name="Zhao Z."/>
            <person name="Zhou C."/>
            <person name="Zhu D."/>
            <person name="Lee S."/>
            <person name="Bess C."/>
            <person name="Blankenburg K."/>
            <person name="Forbes L."/>
            <person name="Fu Q."/>
            <person name="Gubbala S."/>
            <person name="Hirani K."/>
            <person name="Jayaseelan J.C."/>
            <person name="Lara F."/>
            <person name="Munidasa M."/>
            <person name="Palculict T."/>
            <person name="Patil S."/>
            <person name="Pu L.-L."/>
            <person name="Saada N."/>
            <person name="Tang L."/>
            <person name="Weissenberger G."/>
            <person name="Zhu Y."/>
            <person name="Hemphill L."/>
            <person name="Shang Y."/>
            <person name="Youmans B."/>
            <person name="Ayvaz T."/>
            <person name="Ross M."/>
            <person name="Santibanez J."/>
            <person name="Aqrawi P."/>
            <person name="Gross S."/>
            <person name="Joshi V."/>
            <person name="Fowler G."/>
            <person name="Nazareth L."/>
            <person name="Reid J."/>
            <person name="Worley K."/>
            <person name="Petrosino J."/>
            <person name="Highlander S."/>
            <person name="Gibbs R."/>
        </authorList>
    </citation>
    <scope>NUCLEOTIDE SEQUENCE [LARGE SCALE GENOMIC DNA]</scope>
    <source>
        <strain evidence="3">DSM 15272</strain>
    </source>
</reference>
<feature type="domain" description="WYL" evidence="1">
    <location>
        <begin position="146"/>
        <end position="209"/>
    </location>
</feature>
<proteinExistence type="predicted"/>
<dbReference type="PANTHER" id="PTHR34580">
    <property type="match status" value="1"/>
</dbReference>
<keyword evidence="4" id="KW-1185">Reference proteome</keyword>
<dbReference type="Pfam" id="PF13280">
    <property type="entry name" value="WYL"/>
    <property type="match status" value="1"/>
</dbReference>
<evidence type="ECO:0000313" key="4">
    <source>
        <dbReference type="Proteomes" id="UP000003111"/>
    </source>
</evidence>
<dbReference type="PROSITE" id="PS52050">
    <property type="entry name" value="WYL"/>
    <property type="match status" value="1"/>
</dbReference>
<feature type="domain" description="WCX" evidence="2">
    <location>
        <begin position="243"/>
        <end position="315"/>
    </location>
</feature>
<dbReference type="EMBL" id="ACLF03000003">
    <property type="protein sequence ID" value="EFQ84029.1"/>
    <property type="molecule type" value="Genomic_DNA"/>
</dbReference>
<evidence type="ECO:0000313" key="3">
    <source>
        <dbReference type="EMBL" id="EFQ84029.1"/>
    </source>
</evidence>
<dbReference type="InterPro" id="IPR026881">
    <property type="entry name" value="WYL_dom"/>
</dbReference>
<name>E2S9V5_9ACTN</name>
<evidence type="ECO:0000259" key="1">
    <source>
        <dbReference type="Pfam" id="PF13280"/>
    </source>
</evidence>
<sequence>MAARKTERLMNLIFLLLSTRQFLPKDQIRDAIADYRSAGDAAFNRMFERDKDDLRELGIPVEMGSHDAFFADEVGYRIPRESAELPDLDLTPEESAVIALATQVWEHAGLAAESTAALVKLKAAGIDVDTRAVRMAEPRLAADEESFDAMWDAVTRRVEVEFDYAKVGEPAGRRRVQPWGILSWRGRWYVGGFDLDRQAPRLFRLTRVTGEVTPVGSHGSYEVPEGTSMRDLARALFPPEPTGSAVVRVRAGRAQTLRRTATATRPARDGFDELEVPYSSARELAAEIASYGPDVVVVGPADVRSATVDRLRAAAGDRR</sequence>
<comment type="caution">
    <text evidence="3">The sequence shown here is derived from an EMBL/GenBank/DDBJ whole genome shotgun (WGS) entry which is preliminary data.</text>
</comment>
<dbReference type="RefSeq" id="WP_007077767.1">
    <property type="nucleotide sequence ID" value="NZ_CM001024.1"/>
</dbReference>
<dbReference type="STRING" id="585531.HMPREF0063_10745"/>
<dbReference type="HOGENOM" id="CLU_041141_3_1_11"/>
<dbReference type="Pfam" id="PF25583">
    <property type="entry name" value="WCX"/>
    <property type="match status" value="1"/>
</dbReference>
<dbReference type="eggNOG" id="COG2378">
    <property type="taxonomic scope" value="Bacteria"/>
</dbReference>
<dbReference type="InterPro" id="IPR051534">
    <property type="entry name" value="CBASS_pafABC_assoc_protein"/>
</dbReference>
<dbReference type="Proteomes" id="UP000003111">
    <property type="component" value="Unassembled WGS sequence"/>
</dbReference>
<dbReference type="InterPro" id="IPR057727">
    <property type="entry name" value="WCX_dom"/>
</dbReference>
<evidence type="ECO:0000259" key="2">
    <source>
        <dbReference type="Pfam" id="PF25583"/>
    </source>
</evidence>
<dbReference type="OrthoDB" id="3268930at2"/>